<dbReference type="AlphaFoldDB" id="A0A9N9HIH3"/>
<dbReference type="Proteomes" id="UP000789759">
    <property type="component" value="Unassembled WGS sequence"/>
</dbReference>
<protein>
    <submittedName>
        <fullName evidence="1">15532_t:CDS:1</fullName>
    </submittedName>
</protein>
<accession>A0A9N9HIH3</accession>
<comment type="caution">
    <text evidence="1">The sequence shown here is derived from an EMBL/GenBank/DDBJ whole genome shotgun (WGS) entry which is preliminary data.</text>
</comment>
<keyword evidence="2" id="KW-1185">Reference proteome</keyword>
<gene>
    <name evidence="1" type="ORF">CPELLU_LOCUS10951</name>
</gene>
<proteinExistence type="predicted"/>
<sequence>MCCKLKDIDIIGFNYYRLDDEISIDFMFWPRKKHNVYLFNLFKAGSEILNLSTIFN</sequence>
<organism evidence="1 2">
    <name type="scientific">Cetraspora pellucida</name>
    <dbReference type="NCBI Taxonomy" id="1433469"/>
    <lineage>
        <taxon>Eukaryota</taxon>
        <taxon>Fungi</taxon>
        <taxon>Fungi incertae sedis</taxon>
        <taxon>Mucoromycota</taxon>
        <taxon>Glomeromycotina</taxon>
        <taxon>Glomeromycetes</taxon>
        <taxon>Diversisporales</taxon>
        <taxon>Gigasporaceae</taxon>
        <taxon>Cetraspora</taxon>
    </lineage>
</organism>
<reference evidence="1" key="1">
    <citation type="submission" date="2021-06" db="EMBL/GenBank/DDBJ databases">
        <authorList>
            <person name="Kallberg Y."/>
            <person name="Tangrot J."/>
            <person name="Rosling A."/>
        </authorList>
    </citation>
    <scope>NUCLEOTIDE SEQUENCE</scope>
    <source>
        <strain evidence="1">FL966</strain>
    </source>
</reference>
<evidence type="ECO:0000313" key="1">
    <source>
        <dbReference type="EMBL" id="CAG8683921.1"/>
    </source>
</evidence>
<name>A0A9N9HIH3_9GLOM</name>
<dbReference type="EMBL" id="CAJVQA010009353">
    <property type="protein sequence ID" value="CAG8683921.1"/>
    <property type="molecule type" value="Genomic_DNA"/>
</dbReference>
<evidence type="ECO:0000313" key="2">
    <source>
        <dbReference type="Proteomes" id="UP000789759"/>
    </source>
</evidence>